<evidence type="ECO:0000313" key="2">
    <source>
        <dbReference type="Proteomes" id="UP000827976"/>
    </source>
</evidence>
<proteinExistence type="predicted"/>
<name>A0ACB7UHM0_DIOAL</name>
<dbReference type="EMBL" id="CM037026">
    <property type="protein sequence ID" value="KAH7659736.1"/>
    <property type="molecule type" value="Genomic_DNA"/>
</dbReference>
<sequence length="235" mass="26767">MGTELHSPNSFHPILKSNHHVDDNRIISRDKLLKQSRSTGFRHLPEFMNMSLGQHDREYVKKIMMKHEEIFKQQVHELHRLYKVQKILMAEMNIKKMKLHSITNGSATTSETSHSSNWSYRLQSPSTVPCYGQPSTAQMASDLRRPAIQCDVLTEAVADNVLEECDVELTLSIGCNSSKMKKTVCLQKDNKLMNCPQATPSKTFGEDCSDPSVTTDRESLEDSPWIFQALSLKRT</sequence>
<accession>A0ACB7UHM0</accession>
<organism evidence="1 2">
    <name type="scientific">Dioscorea alata</name>
    <name type="common">Purple yam</name>
    <dbReference type="NCBI Taxonomy" id="55571"/>
    <lineage>
        <taxon>Eukaryota</taxon>
        <taxon>Viridiplantae</taxon>
        <taxon>Streptophyta</taxon>
        <taxon>Embryophyta</taxon>
        <taxon>Tracheophyta</taxon>
        <taxon>Spermatophyta</taxon>
        <taxon>Magnoliopsida</taxon>
        <taxon>Liliopsida</taxon>
        <taxon>Dioscoreales</taxon>
        <taxon>Dioscoreaceae</taxon>
        <taxon>Dioscorea</taxon>
    </lineage>
</organism>
<protein>
    <submittedName>
        <fullName evidence="1">Uncharacterized protein</fullName>
    </submittedName>
</protein>
<comment type="caution">
    <text evidence="1">The sequence shown here is derived from an EMBL/GenBank/DDBJ whole genome shotgun (WGS) entry which is preliminary data.</text>
</comment>
<gene>
    <name evidence="1" type="ORF">IHE45_16G049600</name>
</gene>
<evidence type="ECO:0000313" key="1">
    <source>
        <dbReference type="EMBL" id="KAH7659736.1"/>
    </source>
</evidence>
<reference evidence="2" key="1">
    <citation type="journal article" date="2022" name="Nat. Commun.">
        <title>Chromosome evolution and the genetic basis of agronomically important traits in greater yam.</title>
        <authorList>
            <person name="Bredeson J.V."/>
            <person name="Lyons J.B."/>
            <person name="Oniyinde I.O."/>
            <person name="Okereke N.R."/>
            <person name="Kolade O."/>
            <person name="Nnabue I."/>
            <person name="Nwadili C.O."/>
            <person name="Hribova E."/>
            <person name="Parker M."/>
            <person name="Nwogha J."/>
            <person name="Shu S."/>
            <person name="Carlson J."/>
            <person name="Kariba R."/>
            <person name="Muthemba S."/>
            <person name="Knop K."/>
            <person name="Barton G.J."/>
            <person name="Sherwood A.V."/>
            <person name="Lopez-Montes A."/>
            <person name="Asiedu R."/>
            <person name="Jamnadass R."/>
            <person name="Muchugi A."/>
            <person name="Goodstein D."/>
            <person name="Egesi C.N."/>
            <person name="Featherston J."/>
            <person name="Asfaw A."/>
            <person name="Simpson G.G."/>
            <person name="Dolezel J."/>
            <person name="Hendre P.S."/>
            <person name="Van Deynze A."/>
            <person name="Kumar P.L."/>
            <person name="Obidiegwu J.E."/>
            <person name="Bhattacharjee R."/>
            <person name="Rokhsar D.S."/>
        </authorList>
    </citation>
    <scope>NUCLEOTIDE SEQUENCE [LARGE SCALE GENOMIC DNA]</scope>
    <source>
        <strain evidence="2">cv. TDa95/00328</strain>
    </source>
</reference>
<dbReference type="Proteomes" id="UP000827976">
    <property type="component" value="Chromosome 16"/>
</dbReference>
<keyword evidence="2" id="KW-1185">Reference proteome</keyword>